<dbReference type="Pfam" id="PF00620">
    <property type="entry name" value="RhoGAP"/>
    <property type="match status" value="1"/>
</dbReference>
<dbReference type="GO" id="GO:0007165">
    <property type="term" value="P:signal transduction"/>
    <property type="evidence" value="ECO:0007669"/>
    <property type="project" value="InterPro"/>
</dbReference>
<feature type="region of interest" description="Disordered" evidence="2">
    <location>
        <begin position="222"/>
        <end position="287"/>
    </location>
</feature>
<feature type="region of interest" description="Disordered" evidence="2">
    <location>
        <begin position="717"/>
        <end position="771"/>
    </location>
</feature>
<feature type="region of interest" description="Disordered" evidence="2">
    <location>
        <begin position="452"/>
        <end position="477"/>
    </location>
</feature>
<feature type="compositionally biased region" description="Basic and acidic residues" evidence="2">
    <location>
        <begin position="932"/>
        <end position="945"/>
    </location>
</feature>
<dbReference type="SMART" id="SM00324">
    <property type="entry name" value="RhoGAP"/>
    <property type="match status" value="1"/>
</dbReference>
<name>A0A9J6C8P0_POLVA</name>
<feature type="compositionally biased region" description="Low complexity" evidence="2">
    <location>
        <begin position="1668"/>
        <end position="1680"/>
    </location>
</feature>
<evidence type="ECO:0000313" key="4">
    <source>
        <dbReference type="EMBL" id="KAG5678014.1"/>
    </source>
</evidence>
<feature type="region of interest" description="Disordered" evidence="2">
    <location>
        <begin position="932"/>
        <end position="965"/>
    </location>
</feature>
<feature type="compositionally biased region" description="Low complexity" evidence="2">
    <location>
        <begin position="1343"/>
        <end position="1365"/>
    </location>
</feature>
<reference evidence="4" key="1">
    <citation type="submission" date="2021-03" db="EMBL/GenBank/DDBJ databases">
        <title>Chromosome level genome of the anhydrobiotic midge Polypedilum vanderplanki.</title>
        <authorList>
            <person name="Yoshida Y."/>
            <person name="Kikawada T."/>
            <person name="Gusev O."/>
        </authorList>
    </citation>
    <scope>NUCLEOTIDE SEQUENCE</scope>
    <source>
        <strain evidence="4">NIAS01</strain>
        <tissue evidence="4">Whole body or cell culture</tissue>
    </source>
</reference>
<feature type="compositionally biased region" description="Basic and acidic residues" evidence="2">
    <location>
        <begin position="1312"/>
        <end position="1330"/>
    </location>
</feature>
<dbReference type="GO" id="GO:0005096">
    <property type="term" value="F:GTPase activator activity"/>
    <property type="evidence" value="ECO:0007669"/>
    <property type="project" value="UniProtKB-KW"/>
</dbReference>
<feature type="region of interest" description="Disordered" evidence="2">
    <location>
        <begin position="1604"/>
        <end position="1623"/>
    </location>
</feature>
<feature type="compositionally biased region" description="Polar residues" evidence="2">
    <location>
        <begin position="1553"/>
        <end position="1577"/>
    </location>
</feature>
<gene>
    <name evidence="4" type="ORF">PVAND_007723</name>
</gene>
<feature type="compositionally biased region" description="Basic and acidic residues" evidence="2">
    <location>
        <begin position="1681"/>
        <end position="1690"/>
    </location>
</feature>
<feature type="region of interest" description="Disordered" evidence="2">
    <location>
        <begin position="66"/>
        <end position="101"/>
    </location>
</feature>
<evidence type="ECO:0000256" key="1">
    <source>
        <dbReference type="ARBA" id="ARBA00022468"/>
    </source>
</evidence>
<feature type="compositionally biased region" description="Pro residues" evidence="2">
    <location>
        <begin position="717"/>
        <end position="732"/>
    </location>
</feature>
<dbReference type="InterPro" id="IPR037863">
    <property type="entry name" value="RHOGAP6/36"/>
</dbReference>
<feature type="region of interest" description="Disordered" evidence="2">
    <location>
        <begin position="598"/>
        <end position="620"/>
    </location>
</feature>
<keyword evidence="1" id="KW-0343">GTPase activation</keyword>
<dbReference type="PROSITE" id="PS50238">
    <property type="entry name" value="RHOGAP"/>
    <property type="match status" value="1"/>
</dbReference>
<feature type="region of interest" description="Disordered" evidence="2">
    <location>
        <begin position="1298"/>
        <end position="1365"/>
    </location>
</feature>
<sequence length="1706" mass="190595">MRKSSPQPQQNDNPKNESSSNKIELKLPGSEVKYVRTRSYPSTSRNLVEQVATTVSSQIISDKEYLSHLKPSNSGTMGRKPSMKDGRSLKRQPSASGEKKTRWLLTRKTWRYMADAGRKLIPEGVQNKPENIEKIEEHFQRLCQNEKKFLIWKRKLSYPGASGSFRRKNKNKVSKRPATVGSPQTASSADEYEEGERQKKGTDDLIIKMLEKYLSINSDIEESENELSKSNSSSNRSSGSRNRSITKEINNNNNKITSTIREGIVSEPSTSGRQKSRRTSRSTNTDALDLDTTAIENFEMTKSNVQDHSIWHPISGNETIHSSLLLDSLKQYRKKNYSPYIETESISSDLLKDKVLLRKILNDIKTQQKYSKTIPRTESTRSLNISYSSSMSSLTSTISSTFHNFVDYIDTKASSCRNTITRGFGDVNSGASGSSIHTKDLRHKSSVIENMGFKPDLGPTSSSSTFSTPMSRSFNTTSLSRPHQIYNQQKQIFATQQQQQMYQQQQQYPRSSNRTVSTTLKTITKTISTTTISTSKQQDTISVSAPTTPTSLPGILKNTSKKNVKTFRAVEIQTDGIALNTLNNLFTEYKKQVELERQEEEECQQQDNKGASRKLSIDNKDVSQSVSDTIKRYLMMARKKPKDNDAANRFKRVNYDRNLRNIKAKGEITKPGDDDGLMKGCQTDADWLEVLFGNHEELHRCCTSPIFTPIVSSPTSISPPPSIYSSPPPSPSPSGGIIQSGTQFLSNLFYHNSPNNSQPSSTCSTPSSASTVIASNSGAMQKSKSSSNVGHLMFKKISRSRSKSQTRNLASQVLVPCSDIKPHWTPQGNGFWICTNTGKRVQLRDVFLPSLTEVERVVLQKQASEKIQQLGVTLTPQESSNQSSQKPHKRRVLLLKRKAVTTGIFDSSKGKDDYSNKVGVVFNIPLEQCIENDHNRTKEKKESRSSRSSLSSLLDLQHRDRSGSCESLPAKTEFAEYLHNTFSPLSHTNIDRRSSHDDDEIVNIAGVHSPIQQVPSIVLTCTRYLEENGLNTVGIFRVSTSKKRVRQLREDFDKGIVTSIDPDVCPHDIATLLKEFFRDLPEPLLCRHLYKGFLQTQSIRNRRLQLEGLSHMIHLLPVAHRDTLYVLLKFLAKVARAANDTKTFDGQILSNGNKMDSTNLATVIAPNILHCIKSEQFEEQEIAERTDVINIVRIMIDHYEDLFILSADDMNEIYTTMMDIYPPQLDYLLDRLYIRQEEDIDSGSSIPPMSPPYLQHHATFSDDEKQFSPTSSSTTTTTMSTIELPKKVVYSREDILHENAAKGGNSTSSSRRLKEREMRARMKYQDPEKPLRRRRQSDRTESGDLSSSSSTHESHQYSSGIGSGISAGDRDYYIHTMSTDPINKTRSSSIDSNASDVFESMTRRMSSPITSSHGGVVTASLKIPVQMQASSSGQVTGITSTTSSIHGQNIQFFLEKPSHIGDNINDLPFIEDNGSEFSDDAIRRSVSQTFQFPQRQSVTITSKRLDEVQSLNRDDKNLQQQKLTKDSSLTSIPSVSVKLPSAKKLQVAEPKKSNSTRAIQMSSSTGQIQTTLSSGASSKAVKESNYTPSISSIGSNVLRSKTADFERMSDSSKKSRISATNFPTLQTSHNVQSLQAKIQSPTNANVTNISISLKGTSATAPKKKSNITEETTSSSSSSLTSDKRQVPIYKRQELISSSSVQKTIKK</sequence>
<organism evidence="4 5">
    <name type="scientific">Polypedilum vanderplanki</name>
    <name type="common">Sleeping chironomid midge</name>
    <dbReference type="NCBI Taxonomy" id="319348"/>
    <lineage>
        <taxon>Eukaryota</taxon>
        <taxon>Metazoa</taxon>
        <taxon>Ecdysozoa</taxon>
        <taxon>Arthropoda</taxon>
        <taxon>Hexapoda</taxon>
        <taxon>Insecta</taxon>
        <taxon>Pterygota</taxon>
        <taxon>Neoptera</taxon>
        <taxon>Endopterygota</taxon>
        <taxon>Diptera</taxon>
        <taxon>Nematocera</taxon>
        <taxon>Chironomoidea</taxon>
        <taxon>Chironomidae</taxon>
        <taxon>Chironominae</taxon>
        <taxon>Polypedilum</taxon>
        <taxon>Polypedilum</taxon>
    </lineage>
</organism>
<feature type="compositionally biased region" description="Polar residues" evidence="2">
    <location>
        <begin position="1584"/>
        <end position="1593"/>
    </location>
</feature>
<dbReference type="EMBL" id="JADBJN010000002">
    <property type="protein sequence ID" value="KAG5678014.1"/>
    <property type="molecule type" value="Genomic_DNA"/>
</dbReference>
<feature type="compositionally biased region" description="Low complexity" evidence="2">
    <location>
        <begin position="946"/>
        <end position="955"/>
    </location>
</feature>
<evidence type="ECO:0000259" key="3">
    <source>
        <dbReference type="PROSITE" id="PS50238"/>
    </source>
</evidence>
<feature type="compositionally biased region" description="Low complexity" evidence="2">
    <location>
        <begin position="459"/>
        <end position="474"/>
    </location>
</feature>
<evidence type="ECO:0000256" key="2">
    <source>
        <dbReference type="SAM" id="MobiDB-lite"/>
    </source>
</evidence>
<accession>A0A9J6C8P0</accession>
<dbReference type="PANTHER" id="PTHR12635:SF7">
    <property type="entry name" value="RHO GTPASE ACTIVATING PROTEIN 6-RELATED"/>
    <property type="match status" value="1"/>
</dbReference>
<evidence type="ECO:0000313" key="5">
    <source>
        <dbReference type="Proteomes" id="UP001107558"/>
    </source>
</evidence>
<feature type="region of interest" description="Disordered" evidence="2">
    <location>
        <begin position="161"/>
        <end position="200"/>
    </location>
</feature>
<feature type="compositionally biased region" description="Basic and acidic residues" evidence="2">
    <location>
        <begin position="1604"/>
        <end position="1613"/>
    </location>
</feature>
<feature type="compositionally biased region" description="Low complexity" evidence="2">
    <location>
        <begin position="228"/>
        <end position="261"/>
    </location>
</feature>
<feature type="domain" description="Rho-GAP" evidence="3">
    <location>
        <begin position="1002"/>
        <end position="1203"/>
    </location>
</feature>
<dbReference type="SUPFAM" id="SSF48350">
    <property type="entry name" value="GTPase activation domain, GAP"/>
    <property type="match status" value="1"/>
</dbReference>
<proteinExistence type="predicted"/>
<feature type="compositionally biased region" description="Basic residues" evidence="2">
    <location>
        <begin position="165"/>
        <end position="175"/>
    </location>
</feature>
<feature type="compositionally biased region" description="Polar residues" evidence="2">
    <location>
        <begin position="737"/>
        <end position="750"/>
    </location>
</feature>
<feature type="compositionally biased region" description="Low complexity" evidence="2">
    <location>
        <begin position="752"/>
        <end position="771"/>
    </location>
</feature>
<feature type="region of interest" description="Disordered" evidence="2">
    <location>
        <begin position="1546"/>
        <end position="1593"/>
    </location>
</feature>
<comment type="caution">
    <text evidence="4">The sequence shown here is derived from an EMBL/GenBank/DDBJ whole genome shotgun (WGS) entry which is preliminary data.</text>
</comment>
<dbReference type="OrthoDB" id="10024839at2759"/>
<dbReference type="Gene3D" id="1.10.555.10">
    <property type="entry name" value="Rho GTPase activation protein"/>
    <property type="match status" value="1"/>
</dbReference>
<dbReference type="InterPro" id="IPR000198">
    <property type="entry name" value="RhoGAP_dom"/>
</dbReference>
<feature type="region of interest" description="Disordered" evidence="2">
    <location>
        <begin position="1"/>
        <end position="30"/>
    </location>
</feature>
<feature type="compositionally biased region" description="Polar residues" evidence="2">
    <location>
        <begin position="1"/>
        <end position="22"/>
    </location>
</feature>
<feature type="region of interest" description="Disordered" evidence="2">
    <location>
        <begin position="1651"/>
        <end position="1690"/>
    </location>
</feature>
<protein>
    <recommendedName>
        <fullName evidence="3">Rho-GAP domain-containing protein</fullName>
    </recommendedName>
</protein>
<dbReference type="PANTHER" id="PTHR12635">
    <property type="entry name" value="RHO-GTPASE-ACTIVATING PROTEIN 6 FAMILY MEMBER"/>
    <property type="match status" value="1"/>
</dbReference>
<dbReference type="Proteomes" id="UP001107558">
    <property type="component" value="Chromosome 2"/>
</dbReference>
<keyword evidence="5" id="KW-1185">Reference proteome</keyword>
<dbReference type="InterPro" id="IPR008936">
    <property type="entry name" value="Rho_GTPase_activation_prot"/>
</dbReference>